<keyword evidence="3" id="KW-0804">Transcription</keyword>
<feature type="domain" description="HTH araC/xylS-type" evidence="4">
    <location>
        <begin position="305"/>
        <end position="403"/>
    </location>
</feature>
<protein>
    <submittedName>
        <fullName evidence="5">AraC family transcriptional regulator</fullName>
    </submittedName>
</protein>
<evidence type="ECO:0000313" key="5">
    <source>
        <dbReference type="EMBL" id="AKJ63610.1"/>
    </source>
</evidence>
<keyword evidence="2" id="KW-0238">DNA-binding</keyword>
<reference evidence="5 6" key="2">
    <citation type="journal article" date="2016" name="ISME J.">
        <title>Characterization of the first cultured representative of Verrucomicrobia subdivision 5 indicates the proposal of a novel phylum.</title>
        <authorList>
            <person name="Spring S."/>
            <person name="Bunk B."/>
            <person name="Sproer C."/>
            <person name="Schumann P."/>
            <person name="Rohde M."/>
            <person name="Tindall B.J."/>
            <person name="Klenk H.P."/>
        </authorList>
    </citation>
    <scope>NUCLEOTIDE SEQUENCE [LARGE SCALE GENOMIC DNA]</scope>
    <source>
        <strain evidence="5 6">L21-Fru-AB</strain>
    </source>
</reference>
<accession>A0A0G3EFN2</accession>
<dbReference type="PRINTS" id="PR00032">
    <property type="entry name" value="HTHARAC"/>
</dbReference>
<dbReference type="Gene3D" id="1.10.10.60">
    <property type="entry name" value="Homeodomain-like"/>
    <property type="match status" value="1"/>
</dbReference>
<dbReference type="OrthoDB" id="9779969at2"/>
<dbReference type="STRING" id="1307763.L21SP4_00329"/>
<dbReference type="Proteomes" id="UP000035268">
    <property type="component" value="Chromosome"/>
</dbReference>
<evidence type="ECO:0000256" key="3">
    <source>
        <dbReference type="ARBA" id="ARBA00023163"/>
    </source>
</evidence>
<dbReference type="KEGG" id="vbl:L21SP4_00329"/>
<dbReference type="GO" id="GO:0003700">
    <property type="term" value="F:DNA-binding transcription factor activity"/>
    <property type="evidence" value="ECO:0007669"/>
    <property type="project" value="InterPro"/>
</dbReference>
<evidence type="ECO:0000256" key="2">
    <source>
        <dbReference type="ARBA" id="ARBA00023125"/>
    </source>
</evidence>
<sequence length="410" mass="46108">MPILSHELQTRLYEELESLEAESFYLCSPEGHLAGSLREAGVPSGWLNAESPVQSRREAFQESVRWGEPWVFSLLPGLLSWIVPLNDGNDLNGALTGTPRLTADGPQARRECVTNLMAAGCTRAEAEAEAEARPAGDEALARRMADAVFTAFYRISGWRPGILDRNRAEAIRRRKMTDTLYPRDAAPRPVYPLDEERTLLALMKSGDRKGARRILNRLLGSMFARSPDIHILRARATEMMGYLVRAAVEDHPRLSPAIERNYEWMGKIVQAHDFEELTGTVIEALNAFMDSMYLVGASGSSTPVYAALRCIEMRFREPLTLEDVAGAAGLSVSRIAHLTKEVTGRTIVEHLRRRRVEESRRLLEQTDRTCADIALDVGFGEQSYFIRRFRQATGVTPGRYRREMRGDRDD</sequence>
<name>A0A0G3EFN2_9BACT</name>
<dbReference type="RefSeq" id="WP_052881023.1">
    <property type="nucleotide sequence ID" value="NZ_CP010904.1"/>
</dbReference>
<dbReference type="EMBL" id="CP010904">
    <property type="protein sequence ID" value="AKJ63610.1"/>
    <property type="molecule type" value="Genomic_DNA"/>
</dbReference>
<evidence type="ECO:0000313" key="6">
    <source>
        <dbReference type="Proteomes" id="UP000035268"/>
    </source>
</evidence>
<dbReference type="InterPro" id="IPR009057">
    <property type="entry name" value="Homeodomain-like_sf"/>
</dbReference>
<keyword evidence="1" id="KW-0805">Transcription regulation</keyword>
<dbReference type="GO" id="GO:0043565">
    <property type="term" value="F:sequence-specific DNA binding"/>
    <property type="evidence" value="ECO:0007669"/>
    <property type="project" value="InterPro"/>
</dbReference>
<dbReference type="AlphaFoldDB" id="A0A0G3EFN2"/>
<dbReference type="InterPro" id="IPR020449">
    <property type="entry name" value="Tscrpt_reg_AraC-type_HTH"/>
</dbReference>
<dbReference type="PANTHER" id="PTHR43280">
    <property type="entry name" value="ARAC-FAMILY TRANSCRIPTIONAL REGULATOR"/>
    <property type="match status" value="1"/>
</dbReference>
<keyword evidence="6" id="KW-1185">Reference proteome</keyword>
<evidence type="ECO:0000256" key="1">
    <source>
        <dbReference type="ARBA" id="ARBA00023015"/>
    </source>
</evidence>
<evidence type="ECO:0000259" key="4">
    <source>
        <dbReference type="PROSITE" id="PS01124"/>
    </source>
</evidence>
<dbReference type="SUPFAM" id="SSF46689">
    <property type="entry name" value="Homeodomain-like"/>
    <property type="match status" value="1"/>
</dbReference>
<dbReference type="PROSITE" id="PS01124">
    <property type="entry name" value="HTH_ARAC_FAMILY_2"/>
    <property type="match status" value="1"/>
</dbReference>
<proteinExistence type="predicted"/>
<gene>
    <name evidence="5" type="ORF">L21SP4_00329</name>
</gene>
<dbReference type="SMART" id="SM00342">
    <property type="entry name" value="HTH_ARAC"/>
    <property type="match status" value="1"/>
</dbReference>
<dbReference type="PANTHER" id="PTHR43280:SF28">
    <property type="entry name" value="HTH-TYPE TRANSCRIPTIONAL ACTIVATOR RHAS"/>
    <property type="match status" value="1"/>
</dbReference>
<dbReference type="InterPro" id="IPR018060">
    <property type="entry name" value="HTH_AraC"/>
</dbReference>
<dbReference type="Pfam" id="PF12833">
    <property type="entry name" value="HTH_18"/>
    <property type="match status" value="1"/>
</dbReference>
<reference evidence="6" key="1">
    <citation type="submission" date="2015-02" db="EMBL/GenBank/DDBJ databases">
        <title>Description and complete genome sequence of the first cultured representative of the subdivision 5 of the Verrucomicrobia phylum.</title>
        <authorList>
            <person name="Spring S."/>
            <person name="Bunk B."/>
            <person name="Sproer C."/>
            <person name="Klenk H.-P."/>
        </authorList>
    </citation>
    <scope>NUCLEOTIDE SEQUENCE [LARGE SCALE GENOMIC DNA]</scope>
    <source>
        <strain evidence="6">L21-Fru-AB</strain>
    </source>
</reference>
<organism evidence="5 6">
    <name type="scientific">Kiritimatiella glycovorans</name>
    <dbReference type="NCBI Taxonomy" id="1307763"/>
    <lineage>
        <taxon>Bacteria</taxon>
        <taxon>Pseudomonadati</taxon>
        <taxon>Kiritimatiellota</taxon>
        <taxon>Kiritimatiellia</taxon>
        <taxon>Kiritimatiellales</taxon>
        <taxon>Kiritimatiellaceae</taxon>
        <taxon>Kiritimatiella</taxon>
    </lineage>
</organism>